<dbReference type="Proteomes" id="UP001055712">
    <property type="component" value="Unassembled WGS sequence"/>
</dbReference>
<accession>A0A9D4TPE2</accession>
<dbReference type="InterPro" id="IPR008395">
    <property type="entry name" value="Agenet-like_dom"/>
</dbReference>
<dbReference type="InterPro" id="IPR014002">
    <property type="entry name" value="Agenet_dom_plant"/>
</dbReference>
<feature type="compositionally biased region" description="Low complexity" evidence="1">
    <location>
        <begin position="405"/>
        <end position="438"/>
    </location>
</feature>
<dbReference type="CDD" id="cd20405">
    <property type="entry name" value="Tudor_Agenet_AtDUF_rpt1_3"/>
    <property type="match status" value="1"/>
</dbReference>
<feature type="region of interest" description="Disordered" evidence="1">
    <location>
        <begin position="652"/>
        <end position="674"/>
    </location>
</feature>
<dbReference type="AlphaFoldDB" id="A0A9D4TPE2"/>
<feature type="domain" description="Agenet" evidence="2">
    <location>
        <begin position="1"/>
        <end position="71"/>
    </location>
</feature>
<feature type="region of interest" description="Disordered" evidence="1">
    <location>
        <begin position="334"/>
        <end position="632"/>
    </location>
</feature>
<name>A0A9D4TPE2_CHLVU</name>
<feature type="region of interest" description="Disordered" evidence="1">
    <location>
        <begin position="248"/>
        <end position="273"/>
    </location>
</feature>
<gene>
    <name evidence="3" type="ORF">D9Q98_009220</name>
</gene>
<protein>
    <recommendedName>
        <fullName evidence="2">Agenet domain-containing protein</fullName>
    </recommendedName>
</protein>
<dbReference type="SUPFAM" id="SSF54928">
    <property type="entry name" value="RNA-binding domain, RBD"/>
    <property type="match status" value="1"/>
</dbReference>
<organism evidence="3 4">
    <name type="scientific">Chlorella vulgaris</name>
    <name type="common">Green alga</name>
    <dbReference type="NCBI Taxonomy" id="3077"/>
    <lineage>
        <taxon>Eukaryota</taxon>
        <taxon>Viridiplantae</taxon>
        <taxon>Chlorophyta</taxon>
        <taxon>core chlorophytes</taxon>
        <taxon>Trebouxiophyceae</taxon>
        <taxon>Chlorellales</taxon>
        <taxon>Chlorellaceae</taxon>
        <taxon>Chlorella clade</taxon>
        <taxon>Chlorella</taxon>
    </lineage>
</organism>
<sequence length="1153" mass="124694">MRFNKGDRVEVAGDPHEEGWEDSWWTAVVIKPQSKGHVTIRYDEMLEEDGKSRLVESVPLERLRPACEDDSVTLPLQRRQPGDAVDCWHEDGWWEGHIHRVFDDRITVFFPRTAEEYSDIYPPKQPVPDPEAHRVRTGKDWNLTSHTWRARPKKAYPGAGNFRSSSLDAPSAAAQAATAAAPRQQQQQQQQQQQVDSRVAPGPARAAGQQLPQAAAAADSSSSGEDVPLSIRLATQRRKLTGAAPMQTLPQQPTQQQQQQAVPAAATSQQAQTAAPPVSAAASVLPTAKVPAAARAGAHSVAATPVPKAAAAQPAEAARLPAALQEIVCLASEEKDAEVEEAADEEEEEEEEDHAEGDGEQEKGEEEEEAQFESCEESEVAEGSAEASEESAVEKPPVELASMLPGTAAPAGTAAADRPSLPTRTQATAAARPDPAAASVTMHAVEAVATTTWSEQSVPKQAAGRHAAAQPTQAHLGLQPPAAGLKKKAEQRAPMPLIAQELSFREAPAAQQQQQNKQDVQQQQKDQQRQKQAPIVKRNAPIVGGAAPAAQAERRSQAAVLPKGKDTGRQQGSSRQRLGSLRDRPAASKAPASGGGNLFVIPKRLDSGRGSGAPESPRGALPSPRQAAEAAADALLPDRKWRRLAGQAEAAAAIPRVQRQQQQQQQEEEEGHASGATTALCLDNLPASVSSVALEAALRGLGFNGLQSVKVASVPLDAGDRMCGYAVLRFTSPQRAAKQMERLRSLCILSPTCPVARPLMVHEPRVLGAEYGWGVEARLPGHLPFTFTANQHFSQPNSIEFDLALDWRRLLGVLAAAKQALCREQAIELSQLLARHLTVGGQEEPRLQLQRMVLPGEDESAFTGHDPSPRELGRRHHFRNAAADGAAAGAKAAGPPTACVWLSGVPVGVGEQALMEAFGQFGFPQQAYLVPDPVTGRPSSHAVLWVESEQRARDLVANLQEMVYVLNATPRAVDAMLAVPGPPRGSQSTYDRALRCVLGTDDTRLEGEIRFVEVPDQRLLDKEITAEERATIALRRLLRSHSKEQDELEREKVKRLWELDARHRRQLDDERYKLGRLAQMQLAPGPEGKPLLQHLMERHGVRGHFYGIVKKDTIRLAQMAAAEKRRREAEQPCAGDRAAAAALHRGRSPPGVW</sequence>
<dbReference type="GO" id="GO:0003676">
    <property type="term" value="F:nucleic acid binding"/>
    <property type="evidence" value="ECO:0007669"/>
    <property type="project" value="InterPro"/>
</dbReference>
<keyword evidence="4" id="KW-1185">Reference proteome</keyword>
<feature type="region of interest" description="Disordered" evidence="1">
    <location>
        <begin position="152"/>
        <end position="227"/>
    </location>
</feature>
<dbReference type="InterPro" id="IPR012677">
    <property type="entry name" value="Nucleotide-bd_a/b_plait_sf"/>
</dbReference>
<evidence type="ECO:0000313" key="3">
    <source>
        <dbReference type="EMBL" id="KAI3430809.1"/>
    </source>
</evidence>
<feature type="compositionally biased region" description="Low complexity" evidence="1">
    <location>
        <begin position="172"/>
        <end position="224"/>
    </location>
</feature>
<dbReference type="CDD" id="cd20403">
    <property type="entry name" value="Tudor_Agenet_FMRP-like_rpt2"/>
    <property type="match status" value="1"/>
</dbReference>
<dbReference type="Gene3D" id="3.30.70.330">
    <property type="match status" value="2"/>
</dbReference>
<reference evidence="3" key="2">
    <citation type="submission" date="2020-11" db="EMBL/GenBank/DDBJ databases">
        <authorList>
            <person name="Cecchin M."/>
            <person name="Marcolungo L."/>
            <person name="Rossato M."/>
            <person name="Girolomoni L."/>
            <person name="Cosentino E."/>
            <person name="Cuine S."/>
            <person name="Li-Beisson Y."/>
            <person name="Delledonne M."/>
            <person name="Ballottari M."/>
        </authorList>
    </citation>
    <scope>NUCLEOTIDE SEQUENCE</scope>
    <source>
        <strain evidence="3">211/11P</strain>
        <tissue evidence="3">Whole cell</tissue>
    </source>
</reference>
<evidence type="ECO:0000259" key="2">
    <source>
        <dbReference type="SMART" id="SM00743"/>
    </source>
</evidence>
<dbReference type="SMART" id="SM00743">
    <property type="entry name" value="Agenet"/>
    <property type="match status" value="2"/>
</dbReference>
<evidence type="ECO:0000256" key="1">
    <source>
        <dbReference type="SAM" id="MobiDB-lite"/>
    </source>
</evidence>
<comment type="caution">
    <text evidence="3">The sequence shown here is derived from an EMBL/GenBank/DDBJ whole genome shotgun (WGS) entry which is preliminary data.</text>
</comment>
<reference evidence="3" key="1">
    <citation type="journal article" date="2019" name="Plant J.">
        <title>Chlorella vulgaris genome assembly and annotation reveals the molecular basis for metabolic acclimation to high light conditions.</title>
        <authorList>
            <person name="Cecchin M."/>
            <person name="Marcolungo L."/>
            <person name="Rossato M."/>
            <person name="Girolomoni L."/>
            <person name="Cosentino E."/>
            <person name="Cuine S."/>
            <person name="Li-Beisson Y."/>
            <person name="Delledonne M."/>
            <person name="Ballottari M."/>
        </authorList>
    </citation>
    <scope>NUCLEOTIDE SEQUENCE</scope>
    <source>
        <strain evidence="3">211/11P</strain>
    </source>
</reference>
<feature type="region of interest" description="Disordered" evidence="1">
    <location>
        <begin position="118"/>
        <end position="138"/>
    </location>
</feature>
<dbReference type="PANTHER" id="PTHR31917">
    <property type="entry name" value="AGENET DOMAIN-CONTAINING PROTEIN-RELATED"/>
    <property type="match status" value="1"/>
</dbReference>
<feature type="compositionally biased region" description="Acidic residues" evidence="1">
    <location>
        <begin position="363"/>
        <end position="380"/>
    </location>
</feature>
<dbReference type="EMBL" id="SIDB01000007">
    <property type="protein sequence ID" value="KAI3430809.1"/>
    <property type="molecule type" value="Genomic_DNA"/>
</dbReference>
<feature type="compositionally biased region" description="Polar residues" evidence="1">
    <location>
        <begin position="449"/>
        <end position="459"/>
    </location>
</feature>
<dbReference type="Pfam" id="PF05641">
    <property type="entry name" value="Agenet"/>
    <property type="match status" value="1"/>
</dbReference>
<dbReference type="OrthoDB" id="515943at2759"/>
<feature type="domain" description="Agenet" evidence="2">
    <location>
        <begin position="77"/>
        <end position="128"/>
    </location>
</feature>
<feature type="compositionally biased region" description="Acidic residues" evidence="1">
    <location>
        <begin position="335"/>
        <end position="355"/>
    </location>
</feature>
<proteinExistence type="predicted"/>
<evidence type="ECO:0000313" key="4">
    <source>
        <dbReference type="Proteomes" id="UP001055712"/>
    </source>
</evidence>
<dbReference type="InterPro" id="IPR035979">
    <property type="entry name" value="RBD_domain_sf"/>
</dbReference>
<feature type="compositionally biased region" description="Low complexity" evidence="1">
    <location>
        <begin position="652"/>
        <end position="665"/>
    </location>
</feature>
<feature type="compositionally biased region" description="Low complexity" evidence="1">
    <location>
        <begin position="511"/>
        <end position="525"/>
    </location>
</feature>
<dbReference type="PANTHER" id="PTHR31917:SF147">
    <property type="entry name" value="AGENET DOMAIN-CONTAINING PROTEIN"/>
    <property type="match status" value="1"/>
</dbReference>
<feature type="compositionally biased region" description="Low complexity" evidence="1">
    <location>
        <begin position="620"/>
        <end position="632"/>
    </location>
</feature>